<gene>
    <name evidence="2" type="ORF">ACFFVF_12860</name>
</gene>
<accession>A0ABV5GR06</accession>
<evidence type="ECO:0000313" key="3">
    <source>
        <dbReference type="Proteomes" id="UP001589607"/>
    </source>
</evidence>
<evidence type="ECO:0000313" key="2">
    <source>
        <dbReference type="EMBL" id="MFB9097411.1"/>
    </source>
</evidence>
<sequence length="199" mass="23468">MEIVQLIIGIIVIVSLKFIIIKIIYNRIRISKLTREELRFDSIRPIYKKLKLGEIPKISIIEKYANSLESRTLTYNLLNKFNKAELFPKELLTIEKFSESYLANWLNMNDDFDNFPDEIVFENKMELKNEITILVFKFKTYEPHIFAEKDWLKGYIGYKSSEINSFKDPEIIMSNLSNENLTDSDLEKTIELQKLPANS</sequence>
<keyword evidence="3" id="KW-1185">Reference proteome</keyword>
<name>A0ABV5GR06_9FLAO</name>
<dbReference type="RefSeq" id="WP_236455925.1">
    <property type="nucleotide sequence ID" value="NZ_CBCSGE010000034.1"/>
</dbReference>
<dbReference type="Proteomes" id="UP001589607">
    <property type="component" value="Unassembled WGS sequence"/>
</dbReference>
<comment type="caution">
    <text evidence="2">The sequence shown here is derived from an EMBL/GenBank/DDBJ whole genome shotgun (WGS) entry which is preliminary data.</text>
</comment>
<keyword evidence="1" id="KW-1133">Transmembrane helix</keyword>
<feature type="transmembrane region" description="Helical" evidence="1">
    <location>
        <begin position="6"/>
        <end position="25"/>
    </location>
</feature>
<keyword evidence="1" id="KW-0472">Membrane</keyword>
<reference evidence="2 3" key="1">
    <citation type="submission" date="2024-09" db="EMBL/GenBank/DDBJ databases">
        <authorList>
            <person name="Sun Q."/>
            <person name="Mori K."/>
        </authorList>
    </citation>
    <scope>NUCLEOTIDE SEQUENCE [LARGE SCALE GENOMIC DNA]</scope>
    <source>
        <strain evidence="2 3">CECT 7955</strain>
    </source>
</reference>
<protein>
    <submittedName>
        <fullName evidence="2">Uncharacterized protein</fullName>
    </submittedName>
</protein>
<proteinExistence type="predicted"/>
<dbReference type="EMBL" id="JBHMEY010000044">
    <property type="protein sequence ID" value="MFB9097411.1"/>
    <property type="molecule type" value="Genomic_DNA"/>
</dbReference>
<evidence type="ECO:0000256" key="1">
    <source>
        <dbReference type="SAM" id="Phobius"/>
    </source>
</evidence>
<keyword evidence="1" id="KW-0812">Transmembrane</keyword>
<organism evidence="2 3">
    <name type="scientific">Flavobacterium jumunjinense</name>
    <dbReference type="NCBI Taxonomy" id="998845"/>
    <lineage>
        <taxon>Bacteria</taxon>
        <taxon>Pseudomonadati</taxon>
        <taxon>Bacteroidota</taxon>
        <taxon>Flavobacteriia</taxon>
        <taxon>Flavobacteriales</taxon>
        <taxon>Flavobacteriaceae</taxon>
        <taxon>Flavobacterium</taxon>
    </lineage>
</organism>